<dbReference type="EMBL" id="WWCT01000039">
    <property type="protein sequence ID" value="MYN30461.1"/>
    <property type="molecule type" value="Genomic_DNA"/>
</dbReference>
<evidence type="ECO:0000256" key="1">
    <source>
        <dbReference type="SAM" id="Phobius"/>
    </source>
</evidence>
<dbReference type="InterPro" id="IPR007047">
    <property type="entry name" value="Flp_Fap"/>
</dbReference>
<keyword evidence="1" id="KW-0812">Transmembrane</keyword>
<gene>
    <name evidence="2" type="ORF">GTP69_29045</name>
</gene>
<dbReference type="RefSeq" id="WP_161058119.1">
    <property type="nucleotide sequence ID" value="NZ_WWCT01000039.1"/>
</dbReference>
<organism evidence="2 3">
    <name type="scientific">Duganella levis</name>
    <dbReference type="NCBI Taxonomy" id="2692169"/>
    <lineage>
        <taxon>Bacteria</taxon>
        <taxon>Pseudomonadati</taxon>
        <taxon>Pseudomonadota</taxon>
        <taxon>Betaproteobacteria</taxon>
        <taxon>Burkholderiales</taxon>
        <taxon>Oxalobacteraceae</taxon>
        <taxon>Telluria group</taxon>
        <taxon>Duganella</taxon>
    </lineage>
</organism>
<reference evidence="2 3" key="1">
    <citation type="submission" date="2019-12" db="EMBL/GenBank/DDBJ databases">
        <title>Novel species isolated from a subtropical stream in China.</title>
        <authorList>
            <person name="Lu H."/>
        </authorList>
    </citation>
    <scope>NUCLEOTIDE SEQUENCE [LARGE SCALE GENOMIC DNA]</scope>
    <source>
        <strain evidence="2 3">CY42W</strain>
    </source>
</reference>
<sequence>MNAIKNFINDESGITAIEYALMAAAIGGIITVAFTGLGNGIKAKINTIITSLGGTTV</sequence>
<keyword evidence="3" id="KW-1185">Reference proteome</keyword>
<evidence type="ECO:0000313" key="3">
    <source>
        <dbReference type="Proteomes" id="UP000642144"/>
    </source>
</evidence>
<feature type="transmembrane region" description="Helical" evidence="1">
    <location>
        <begin position="20"/>
        <end position="41"/>
    </location>
</feature>
<protein>
    <submittedName>
        <fullName evidence="2">Flp family type IVb pilin</fullName>
    </submittedName>
</protein>
<dbReference type="Pfam" id="PF04964">
    <property type="entry name" value="Flp_Fap"/>
    <property type="match status" value="1"/>
</dbReference>
<dbReference type="Proteomes" id="UP000642144">
    <property type="component" value="Unassembled WGS sequence"/>
</dbReference>
<name>A0ABW9W8P0_9BURK</name>
<keyword evidence="1" id="KW-0472">Membrane</keyword>
<proteinExistence type="predicted"/>
<comment type="caution">
    <text evidence="2">The sequence shown here is derived from an EMBL/GenBank/DDBJ whole genome shotgun (WGS) entry which is preliminary data.</text>
</comment>
<evidence type="ECO:0000313" key="2">
    <source>
        <dbReference type="EMBL" id="MYN30461.1"/>
    </source>
</evidence>
<keyword evidence="1" id="KW-1133">Transmembrane helix</keyword>
<accession>A0ABW9W8P0</accession>